<evidence type="ECO:0000313" key="1">
    <source>
        <dbReference type="EMBL" id="CAG8569837.1"/>
    </source>
</evidence>
<gene>
    <name evidence="1" type="ORF">RPERSI_LOCUS4708</name>
</gene>
<feature type="non-terminal residue" evidence="1">
    <location>
        <position position="486"/>
    </location>
</feature>
<sequence>MWPDVDGSPSTSWQENLSGTGLPTTTVDTTTITTTSASPKASSLNIEHFDLDEQVSTPIALDIPQAPFSNSFSDITQPSNSSNETNGARRPFKLPASKTSAKTKKKKKKLKRHCGYGGYTPASSKRNAEFHALFRSVPEEDFLINDYGCALQREILVQGRIYVSCNHVCFNANIFGWVTNLVIAFSDIVSIEKKVTAFVIPNAIQISTLHARHFFTSFLARDTAFELLNVIWKQTHPALNQKPSFNESEYTPNKSSEASDASSESSEMSDEGKSQGGLHKKFELPKLKLDRIRFVCSGSSFSNDDSKQHKDSNFESKVHSLPSSPTKSGFEDDALLKGSKGHRLKSKSMAELKSPVLDITNISDLKASETSEAALHPISPRTQSRHLVRSNTNLKRRRASTQCPCLRNGQHYENVSLDATFTGTVEKLYNLIMTSGFVKRFIIEEDKCTDVDIGEWKTQDGKLRRSSSFIKPFIRKSSSGTLRNKA</sequence>
<reference evidence="1" key="1">
    <citation type="submission" date="2021-06" db="EMBL/GenBank/DDBJ databases">
        <authorList>
            <person name="Kallberg Y."/>
            <person name="Tangrot J."/>
            <person name="Rosling A."/>
        </authorList>
    </citation>
    <scope>NUCLEOTIDE SEQUENCE</scope>
    <source>
        <strain evidence="1">MA461A</strain>
    </source>
</reference>
<dbReference type="EMBL" id="CAJVQC010006680">
    <property type="protein sequence ID" value="CAG8569837.1"/>
    <property type="molecule type" value="Genomic_DNA"/>
</dbReference>
<organism evidence="1 2">
    <name type="scientific">Racocetra persica</name>
    <dbReference type="NCBI Taxonomy" id="160502"/>
    <lineage>
        <taxon>Eukaryota</taxon>
        <taxon>Fungi</taxon>
        <taxon>Fungi incertae sedis</taxon>
        <taxon>Mucoromycota</taxon>
        <taxon>Glomeromycotina</taxon>
        <taxon>Glomeromycetes</taxon>
        <taxon>Diversisporales</taxon>
        <taxon>Gigasporaceae</taxon>
        <taxon>Racocetra</taxon>
    </lineage>
</organism>
<protein>
    <submittedName>
        <fullName evidence="1">17482_t:CDS:1</fullName>
    </submittedName>
</protein>
<comment type="caution">
    <text evidence="1">The sequence shown here is derived from an EMBL/GenBank/DDBJ whole genome shotgun (WGS) entry which is preliminary data.</text>
</comment>
<name>A0ACA9M5T5_9GLOM</name>
<dbReference type="Proteomes" id="UP000789920">
    <property type="component" value="Unassembled WGS sequence"/>
</dbReference>
<keyword evidence="2" id="KW-1185">Reference proteome</keyword>
<accession>A0ACA9M5T5</accession>
<evidence type="ECO:0000313" key="2">
    <source>
        <dbReference type="Proteomes" id="UP000789920"/>
    </source>
</evidence>
<proteinExistence type="predicted"/>